<feature type="compositionally biased region" description="Basic and acidic residues" evidence="14">
    <location>
        <begin position="61"/>
        <end position="71"/>
    </location>
</feature>
<sequence>MPDLRASRSSGAGNIQSGSAEERDTNEIEMRKEEEANRSFSSVLKAELFGDHVPMATADLSRNRLGQDKNDSSTNLRSSNHASTTMSSAGGNSSSGRTTPPRTTGSGVASTPRSSANMFTYQSPSKQRPISRDLQSELFSLSPVRSESQKFLLSPQKKPRNISKVPYRVLDAPELSDDFYLNLVDWGSQDVLAVGLGDSVYLWDGSTQSVERLCVLDQKDKVTSLSWIGSGTHLAVGTSKGLVEIWDATKTRCVRTMTGHKLRVSALAWNEHILSSGSRDRTIYNRDVRISDHYVNCFEHHKQEVCGLKWNVEENKLASGGNDNNLFIWDALNTKPLHQFTEHNAAVKAIAWSPHQRGILASGGGTADKTIKVWNTLTGNRINNVETGSQVCNLIWSKNSNELVSTHGYSRNQIIVWKYSSMQQIAQLTGHTYRDLSHLLSEEAKSRKNSPLKGAFKYFNQPGMTFLGGGLPLSDYFPFNRMELDAPSAPFPNGIGAQATDEDKTVIEVYKDKTKNDPKTKDVELSRSLQYGYTEGAPELLNFLKEHTETIHKVPYDGWSVISSIGNTQSWDAVLRTFVTRGDAILVEEHTFPSALETAHAQGVNTVPVAMDSEGLLPEALEKTLDQWVGPKPKLLYTICTGQNPTGSCLSAERRRAIYKLAQQHDFIIIEDEPYYFLQMEPYTENLEERSKKHVHDHDEFVKALVPSFLSMDVEGRVIRLDSVSKTIAPGSRFGWIVGQEKLLERFVRLHEVSIQCPSGFAQSALNGLFQRWGQKGYLDWLIGLRAEYTHKRDVAIDSLHKYFPKEVVQILPPVAGMFFVVQIDASKHPKYKEFGESALKVEESIYRKGLEKGTLIIPGSWFKADGQTNPPQPPTPKDPALEKFIFFRGTYAAVPLDELEFGLKKFGAAVHEEFAENKFIECYATSINPNGTRLATGGLDGNVKIWDTKSILRYKDYQSEGGENDVLKDKMDIDEQPHELKRPVASMSRHNGAVTCVKFSPDGKFLASGSDDKIVLIWEKDEEQANRPKQFGETEADLEHWMVRKRLVAHDNDVQDICWSPDGSLLITVGLDRSIIIWSGTTFERIKRYDIHQSMVKGIVFDPANKFFATASDDRTVRIFRYSRKLNDTSMNNYEFQVEHIVMDPFKKSPLTSYFRRMSWSPDGQHIAVPNATNGPVSAVVIINRGNWATDVSLIGHEAPCEVCSFSPRLFREDSTKSDQYMTILATGGQDRTLAVWSTGRTKPLVVAEEVVENAITDICWGPDGQSLFLTSLDGSVTCVIFDEKELGEIVAEDVNDSQLLRYGGDRESTVFAESAQQLELEELAAKQDLAAPARPTTPKLEPKVKTEDDFTTAPSTPHKPKEEPQATKKISSRTQSVKITKDGKKRVAPMLISSAAAPKTSSSFSQPSIKSSRKFDISNKVSQTPYHLPRLGVQTSVHGLRQRNSAHGDDVSKANEDQDNDNEDIGMDDPNATHSSYNGGTFRKKMKRYRRWLMKHKYPTPFKFVSDLPNVLFRNADMMNHELSSLIQKKDIVNSQEIINPSSIEAVDENIMFQVVVKSVQHLHKTPKFLERVSNGDSDELISSIVEVRNGSAWPEDDASLNADYAQRLDFQDPTQVIVTNNEKSETRDYIIYFPFRIQQVVPILFDDSLFYYVLISFDGAIQIVYADSGSYLTPQLEIGSNIVFAKQSGRYLLVLTSSGLLYVWEFFGTSYQNIKGSLKGVSIAAVINSETVLPKIDPDSTKKGVHPSVVVEVVRSVDVDPDTGAPYITLQNTNSVYTYSSDMMVWLKAVEPWYYLALQEADLQVRSPLLQSLLKKTYTSNLEQIERGKRSRYTFNEQNKELEENMKSRFSEQVELL</sequence>
<comment type="similarity">
    <text evidence="4">Belongs to the WD repeat HIR1 family.</text>
</comment>
<dbReference type="PROSITE" id="PS00678">
    <property type="entry name" value="WD_REPEATS_1"/>
    <property type="match status" value="1"/>
</dbReference>
<feature type="repeat" description="WD" evidence="13">
    <location>
        <begin position="1090"/>
        <end position="1121"/>
    </location>
</feature>
<dbReference type="SUPFAM" id="SSF63829">
    <property type="entry name" value="Calcium-dependent phosphotriesterase"/>
    <property type="match status" value="1"/>
</dbReference>
<evidence type="ECO:0000256" key="7">
    <source>
        <dbReference type="ARBA" id="ARBA00022574"/>
    </source>
</evidence>
<dbReference type="SUPFAM" id="SSF53383">
    <property type="entry name" value="PLP-dependent transferases"/>
    <property type="match status" value="1"/>
</dbReference>
<dbReference type="Pfam" id="PF09453">
    <property type="entry name" value="HIRA_B"/>
    <property type="match status" value="1"/>
</dbReference>
<evidence type="ECO:0000256" key="4">
    <source>
        <dbReference type="ARBA" id="ARBA00007306"/>
    </source>
</evidence>
<evidence type="ECO:0000256" key="9">
    <source>
        <dbReference type="ARBA" id="ARBA00022853"/>
    </source>
</evidence>
<dbReference type="InterPro" id="IPR019775">
    <property type="entry name" value="WD40_repeat_CS"/>
</dbReference>
<dbReference type="Pfam" id="PF00400">
    <property type="entry name" value="WD40"/>
    <property type="match status" value="1"/>
</dbReference>
<dbReference type="InterPro" id="IPR001680">
    <property type="entry name" value="WD40_rpt"/>
</dbReference>
<comment type="function">
    <text evidence="1">Required for replication-independent chromatin assembly and for the periodic repression of histone gene transcription during the cell cycle.</text>
</comment>
<dbReference type="Gene3D" id="3.40.640.10">
    <property type="entry name" value="Type I PLP-dependent aspartate aminotransferase-like (Major domain)"/>
    <property type="match status" value="1"/>
</dbReference>
<feature type="region of interest" description="Disordered" evidence="14">
    <location>
        <begin position="1"/>
        <end position="40"/>
    </location>
</feature>
<evidence type="ECO:0000256" key="14">
    <source>
        <dbReference type="SAM" id="MobiDB-lite"/>
    </source>
</evidence>
<evidence type="ECO:0000313" key="19">
    <source>
        <dbReference type="EMBL" id="QWU85881.1"/>
    </source>
</evidence>
<feature type="compositionally biased region" description="Low complexity" evidence="14">
    <location>
        <begin position="1403"/>
        <end position="1412"/>
    </location>
</feature>
<dbReference type="Proteomes" id="UP000825434">
    <property type="component" value="Chromosome 1"/>
</dbReference>
<feature type="repeat" description="WD" evidence="13">
    <location>
        <begin position="927"/>
        <end position="951"/>
    </location>
</feature>
<dbReference type="Pfam" id="PF00155">
    <property type="entry name" value="Aminotran_1_2"/>
    <property type="match status" value="1"/>
</dbReference>
<dbReference type="PROSITE" id="PS50294">
    <property type="entry name" value="WD_REPEATS_REGION"/>
    <property type="match status" value="3"/>
</dbReference>
<keyword evidence="10" id="KW-0805">Transcription regulation</keyword>
<feature type="compositionally biased region" description="Acidic residues" evidence="14">
    <location>
        <begin position="1459"/>
        <end position="1469"/>
    </location>
</feature>
<evidence type="ECO:0000256" key="11">
    <source>
        <dbReference type="ARBA" id="ARBA00023163"/>
    </source>
</evidence>
<feature type="compositionally biased region" description="Basic and acidic residues" evidence="14">
    <location>
        <begin position="1448"/>
        <end position="1458"/>
    </location>
</feature>
<feature type="compositionally biased region" description="Polar residues" evidence="14">
    <location>
        <begin position="7"/>
        <end position="19"/>
    </location>
</feature>
<evidence type="ECO:0000256" key="2">
    <source>
        <dbReference type="ARBA" id="ARBA00004123"/>
    </source>
</evidence>
<keyword evidence="8" id="KW-0677">Repeat</keyword>
<dbReference type="InterPro" id="IPR015424">
    <property type="entry name" value="PyrdxlP-dep_Trfase"/>
</dbReference>
<dbReference type="Pfam" id="PF24807">
    <property type="entry name" value="WD40_CDC20-Fz"/>
    <property type="match status" value="1"/>
</dbReference>
<comment type="similarity">
    <text evidence="3">Belongs to the WD repeat CDC20/Fizzy family.</text>
</comment>
<feature type="compositionally biased region" description="Basic and acidic residues" evidence="14">
    <location>
        <begin position="20"/>
        <end position="37"/>
    </location>
</feature>
<gene>
    <name evidence="19" type="ORF">CA3LBN_000099</name>
</gene>
<feature type="compositionally biased region" description="Polar residues" evidence="14">
    <location>
        <begin position="108"/>
        <end position="128"/>
    </location>
</feature>
<dbReference type="Pfam" id="PF07569">
    <property type="entry name" value="Hira"/>
    <property type="match status" value="1"/>
</dbReference>
<dbReference type="Gene3D" id="2.130.10.10">
    <property type="entry name" value="YVTN repeat-like/Quinoprotein amine dehydrogenase"/>
    <property type="match status" value="4"/>
</dbReference>
<organism evidence="19 20">
    <name type="scientific">Candidozyma haemuli</name>
    <dbReference type="NCBI Taxonomy" id="45357"/>
    <lineage>
        <taxon>Eukaryota</taxon>
        <taxon>Fungi</taxon>
        <taxon>Dikarya</taxon>
        <taxon>Ascomycota</taxon>
        <taxon>Saccharomycotina</taxon>
        <taxon>Pichiomycetes</taxon>
        <taxon>Metschnikowiaceae</taxon>
        <taxon>Candidozyma</taxon>
    </lineage>
</organism>
<evidence type="ECO:0000256" key="10">
    <source>
        <dbReference type="ARBA" id="ARBA00023015"/>
    </source>
</evidence>
<dbReference type="PANTHER" id="PTHR13831">
    <property type="entry name" value="MEMBER OF THE HIR1 FAMILY OF WD-REPEAT PROTEINS"/>
    <property type="match status" value="1"/>
</dbReference>
<feature type="compositionally biased region" description="Polar residues" evidence="14">
    <location>
        <begin position="1370"/>
        <end position="1380"/>
    </location>
</feature>
<dbReference type="InterPro" id="IPR015943">
    <property type="entry name" value="WD40/YVTN_repeat-like_dom_sf"/>
</dbReference>
<accession>A0ABX8HYV5</accession>
<dbReference type="SMART" id="SM00320">
    <property type="entry name" value="WD40"/>
    <property type="match status" value="12"/>
</dbReference>
<dbReference type="InterPro" id="IPR011494">
    <property type="entry name" value="HIRA-like_C"/>
</dbReference>
<evidence type="ECO:0000313" key="20">
    <source>
        <dbReference type="Proteomes" id="UP000825434"/>
    </source>
</evidence>
<dbReference type="InterPro" id="IPR056150">
    <property type="entry name" value="WD40_CDC20-Fz"/>
</dbReference>
<dbReference type="SUPFAM" id="SSF50978">
    <property type="entry name" value="WD40 repeat-like"/>
    <property type="match status" value="2"/>
</dbReference>
<dbReference type="PANTHER" id="PTHR13831:SF0">
    <property type="entry name" value="PROTEIN HIRA"/>
    <property type="match status" value="1"/>
</dbReference>
<evidence type="ECO:0000256" key="6">
    <source>
        <dbReference type="ARBA" id="ARBA00022491"/>
    </source>
</evidence>
<feature type="domain" description="CAF1B/HIR1 beta-propeller" evidence="17">
    <location>
        <begin position="960"/>
        <end position="1288"/>
    </location>
</feature>
<feature type="region of interest" description="Disordered" evidence="14">
    <location>
        <begin position="1329"/>
        <end position="1417"/>
    </location>
</feature>
<feature type="domain" description="CDC20/Fizzy WD40" evidence="18">
    <location>
        <begin position="170"/>
        <end position="444"/>
    </location>
</feature>
<keyword evidence="9" id="KW-0156">Chromatin regulator</keyword>
<feature type="repeat" description="WD" evidence="13">
    <location>
        <begin position="298"/>
        <end position="339"/>
    </location>
</feature>
<keyword evidence="20" id="KW-1185">Reference proteome</keyword>
<dbReference type="InterPro" id="IPR036322">
    <property type="entry name" value="WD40_repeat_dom_sf"/>
</dbReference>
<evidence type="ECO:0000259" key="16">
    <source>
        <dbReference type="Pfam" id="PF07569"/>
    </source>
</evidence>
<dbReference type="InterPro" id="IPR015421">
    <property type="entry name" value="PyrdxlP-dep_Trfase_major"/>
</dbReference>
<dbReference type="InterPro" id="IPR004839">
    <property type="entry name" value="Aminotransferase_I/II_large"/>
</dbReference>
<feature type="compositionally biased region" description="Polar residues" evidence="14">
    <location>
        <begin position="72"/>
        <end position="92"/>
    </location>
</feature>
<dbReference type="CDD" id="cd00200">
    <property type="entry name" value="WD40"/>
    <property type="match status" value="1"/>
</dbReference>
<evidence type="ECO:0000259" key="15">
    <source>
        <dbReference type="Pfam" id="PF00155"/>
    </source>
</evidence>
<keyword evidence="12" id="KW-0539">Nucleus</keyword>
<protein>
    <recommendedName>
        <fullName evidence="5">Protein HIR1</fullName>
    </recommendedName>
</protein>
<evidence type="ECO:0000256" key="3">
    <source>
        <dbReference type="ARBA" id="ARBA00006445"/>
    </source>
</evidence>
<evidence type="ECO:0000256" key="1">
    <source>
        <dbReference type="ARBA" id="ARBA00002677"/>
    </source>
</evidence>
<keyword evidence="11" id="KW-0804">Transcription</keyword>
<dbReference type="InterPro" id="IPR019015">
    <property type="entry name" value="HIRA_B_motif"/>
</dbReference>
<feature type="repeat" description="WD" evidence="13">
    <location>
        <begin position="1048"/>
        <end position="1089"/>
    </location>
</feature>
<reference evidence="19 20" key="1">
    <citation type="submission" date="2021-06" db="EMBL/GenBank/DDBJ databases">
        <title>Candida outbreak in Lebanon.</title>
        <authorList>
            <person name="Finianos M."/>
        </authorList>
    </citation>
    <scope>NUCLEOTIDE SEQUENCE [LARGE SCALE GENOMIC DNA]</scope>
    <source>
        <strain evidence="19">CA3LBN</strain>
    </source>
</reference>
<proteinExistence type="inferred from homology"/>
<evidence type="ECO:0000259" key="18">
    <source>
        <dbReference type="Pfam" id="PF24807"/>
    </source>
</evidence>
<evidence type="ECO:0000256" key="13">
    <source>
        <dbReference type="PROSITE-ProRule" id="PRU00221"/>
    </source>
</evidence>
<feature type="region of interest" description="Disordered" evidence="14">
    <location>
        <begin position="1443"/>
        <end position="1482"/>
    </location>
</feature>
<feature type="region of interest" description="Disordered" evidence="14">
    <location>
        <begin position="60"/>
        <end position="130"/>
    </location>
</feature>
<dbReference type="PROSITE" id="PS50082">
    <property type="entry name" value="WD_REPEATS_2"/>
    <property type="match status" value="7"/>
</dbReference>
<dbReference type="InterPro" id="IPR055410">
    <property type="entry name" value="Beta-prop_CAF1B_HIR1"/>
</dbReference>
<dbReference type="CDD" id="cd00609">
    <property type="entry name" value="AAT_like"/>
    <property type="match status" value="1"/>
</dbReference>
<feature type="compositionally biased region" description="Low complexity" evidence="14">
    <location>
        <begin position="94"/>
        <end position="107"/>
    </location>
</feature>
<comment type="subcellular location">
    <subcellularLocation>
        <location evidence="2">Nucleus</location>
    </subcellularLocation>
</comment>
<feature type="repeat" description="WD" evidence="13">
    <location>
        <begin position="988"/>
        <end position="1029"/>
    </location>
</feature>
<keyword evidence="6" id="KW-0678">Repressor</keyword>
<evidence type="ECO:0000256" key="5">
    <source>
        <dbReference type="ARBA" id="ARBA00021588"/>
    </source>
</evidence>
<dbReference type="Pfam" id="PF24105">
    <property type="entry name" value="Beta-prop_CAF1B_HIR1"/>
    <property type="match status" value="1"/>
</dbReference>
<dbReference type="EMBL" id="CP076661">
    <property type="protein sequence ID" value="QWU85881.1"/>
    <property type="molecule type" value="Genomic_DNA"/>
</dbReference>
<feature type="repeat" description="WD" evidence="13">
    <location>
        <begin position="340"/>
        <end position="384"/>
    </location>
</feature>
<feature type="repeat" description="WD" evidence="13">
    <location>
        <begin position="215"/>
        <end position="256"/>
    </location>
</feature>
<name>A0ABX8HYV5_9ASCO</name>
<dbReference type="InterPro" id="IPR031120">
    <property type="entry name" value="HIR1-like"/>
</dbReference>
<keyword evidence="7 13" id="KW-0853">WD repeat</keyword>
<evidence type="ECO:0000259" key="17">
    <source>
        <dbReference type="Pfam" id="PF24105"/>
    </source>
</evidence>
<evidence type="ECO:0000256" key="12">
    <source>
        <dbReference type="ARBA" id="ARBA00023242"/>
    </source>
</evidence>
<feature type="domain" description="Protein HIRA-like C-terminal" evidence="16">
    <location>
        <begin position="1672"/>
        <end position="1850"/>
    </location>
</feature>
<feature type="domain" description="Aminotransferase class I/classII large" evidence="15">
    <location>
        <begin position="516"/>
        <end position="862"/>
    </location>
</feature>
<evidence type="ECO:0000256" key="8">
    <source>
        <dbReference type="ARBA" id="ARBA00022737"/>
    </source>
</evidence>